<reference evidence="3 4" key="1">
    <citation type="journal article" date="2016" name="Biochim. Biophys. Acta">
        <title>Characterization of red-shifted phycobilisomes isolated from the chlorophyll f-containing cyanobacterium Halomicronema hongdechloris.</title>
        <authorList>
            <person name="Li Y."/>
            <person name="Lin Y."/>
            <person name="Garvey C.J."/>
            <person name="Birch D."/>
            <person name="Corkery R.W."/>
            <person name="Loughlin P.C."/>
            <person name="Scheer H."/>
            <person name="Willows R.D."/>
            <person name="Chen M."/>
        </authorList>
    </citation>
    <scope>NUCLEOTIDE SEQUENCE [LARGE SCALE GENOMIC DNA]</scope>
    <source>
        <strain evidence="3 4">C2206</strain>
    </source>
</reference>
<dbReference type="CDD" id="cd02511">
    <property type="entry name" value="Beta4Glucosyltransferase"/>
    <property type="match status" value="1"/>
</dbReference>
<dbReference type="Pfam" id="PF13176">
    <property type="entry name" value="TPR_7"/>
    <property type="match status" value="1"/>
</dbReference>
<feature type="repeat" description="TPR" evidence="1">
    <location>
        <begin position="353"/>
        <end position="386"/>
    </location>
</feature>
<feature type="domain" description="Glycosyltransferase 2-like" evidence="2">
    <location>
        <begin position="4"/>
        <end position="96"/>
    </location>
</feature>
<dbReference type="InterPro" id="IPR019734">
    <property type="entry name" value="TPR_rpt"/>
</dbReference>
<evidence type="ECO:0000259" key="2">
    <source>
        <dbReference type="Pfam" id="PF00535"/>
    </source>
</evidence>
<dbReference type="Gene3D" id="3.90.550.10">
    <property type="entry name" value="Spore Coat Polysaccharide Biosynthesis Protein SpsA, Chain A"/>
    <property type="match status" value="1"/>
</dbReference>
<dbReference type="InterPro" id="IPR011990">
    <property type="entry name" value="TPR-like_helical_dom_sf"/>
</dbReference>
<dbReference type="SMART" id="SM00028">
    <property type="entry name" value="TPR"/>
    <property type="match status" value="5"/>
</dbReference>
<dbReference type="RefSeq" id="WP_088430784.1">
    <property type="nucleotide sequence ID" value="NZ_CP021983.2"/>
</dbReference>
<dbReference type="Gene3D" id="1.25.40.10">
    <property type="entry name" value="Tetratricopeptide repeat domain"/>
    <property type="match status" value="2"/>
</dbReference>
<dbReference type="Pfam" id="PF00535">
    <property type="entry name" value="Glycos_transf_2"/>
    <property type="match status" value="1"/>
</dbReference>
<dbReference type="PANTHER" id="PTHR43630">
    <property type="entry name" value="POLY-BETA-1,6-N-ACETYL-D-GLUCOSAMINE SYNTHASE"/>
    <property type="match status" value="1"/>
</dbReference>
<dbReference type="PROSITE" id="PS50293">
    <property type="entry name" value="TPR_REGION"/>
    <property type="match status" value="1"/>
</dbReference>
<evidence type="ECO:0000313" key="3">
    <source>
        <dbReference type="EMBL" id="ASC73129.1"/>
    </source>
</evidence>
<dbReference type="PROSITE" id="PS50005">
    <property type="entry name" value="TPR"/>
    <property type="match status" value="4"/>
</dbReference>
<protein>
    <submittedName>
        <fullName evidence="3">TPR repeat domain protein</fullName>
    </submittedName>
</protein>
<proteinExistence type="predicted"/>
<organism evidence="3 4">
    <name type="scientific">Halomicronema hongdechloris C2206</name>
    <dbReference type="NCBI Taxonomy" id="1641165"/>
    <lineage>
        <taxon>Bacteria</taxon>
        <taxon>Bacillati</taxon>
        <taxon>Cyanobacteriota</taxon>
        <taxon>Cyanophyceae</taxon>
        <taxon>Nodosilineales</taxon>
        <taxon>Nodosilineaceae</taxon>
        <taxon>Halomicronema</taxon>
    </lineage>
</organism>
<dbReference type="SUPFAM" id="SSF53448">
    <property type="entry name" value="Nucleotide-diphospho-sugar transferases"/>
    <property type="match status" value="1"/>
</dbReference>
<accession>A0A1Z3HS52</accession>
<dbReference type="KEGG" id="hhg:XM38_040910"/>
<dbReference type="InterPro" id="IPR029044">
    <property type="entry name" value="Nucleotide-diphossugar_trans"/>
</dbReference>
<feature type="repeat" description="TPR" evidence="1">
    <location>
        <begin position="285"/>
        <end position="318"/>
    </location>
</feature>
<dbReference type="Proteomes" id="UP000191901">
    <property type="component" value="Chromosome"/>
</dbReference>
<keyword evidence="4" id="KW-1185">Reference proteome</keyword>
<dbReference type="PANTHER" id="PTHR43630:SF2">
    <property type="entry name" value="GLYCOSYLTRANSFERASE"/>
    <property type="match status" value="1"/>
</dbReference>
<dbReference type="Pfam" id="PF13432">
    <property type="entry name" value="TPR_16"/>
    <property type="match status" value="1"/>
</dbReference>
<feature type="repeat" description="TPR" evidence="1">
    <location>
        <begin position="319"/>
        <end position="352"/>
    </location>
</feature>
<dbReference type="SUPFAM" id="SSF48452">
    <property type="entry name" value="TPR-like"/>
    <property type="match status" value="2"/>
</dbReference>
<evidence type="ECO:0000313" key="4">
    <source>
        <dbReference type="Proteomes" id="UP000191901"/>
    </source>
</evidence>
<sequence length="408" mass="45197">MSISLCLIVRNEAQTLPGCLASVGSLTDDIIVVDTGSTDGTMALARQFGAQVYSYPWHDDFAAARNHALHQASGDWILVLDADERLHPQGVAQLQALDQGRPLEHTPAAAVLLVNLIRQEVGALQSPYSLVPRLFRNHLGLHFTRPYHETVEDSVTQLQRQQPHWQVVTLPALALTHSGYTPAAIQQQQKLERARRILEPYLAAHPDDAYIGNKLGALYGQAGDWDQALALLQRARTTVAPEDSVTGYELQYHLGLAYRHRQDWEQAIAHYRQALAVPLLPALKLGAQINLGSALKAQGHLLDAIACFQQAIDVDPSCAVAYYNLGLTQRARGYLDEAIAAYRQAIRLQPTYAEAHRNLAVALFKLGQLPECRQSFRRAIKLYDSTQPAEAQRLRQQVQALGLALDRD</sequence>
<feature type="repeat" description="TPR" evidence="1">
    <location>
        <begin position="248"/>
        <end position="281"/>
    </location>
</feature>
<dbReference type="AlphaFoldDB" id="A0A1Z3HS52"/>
<dbReference type="OrthoDB" id="9815923at2"/>
<evidence type="ECO:0000256" key="1">
    <source>
        <dbReference type="PROSITE-ProRule" id="PRU00339"/>
    </source>
</evidence>
<gene>
    <name evidence="3" type="ORF">XM38_040910</name>
</gene>
<dbReference type="EMBL" id="CP021983">
    <property type="protein sequence ID" value="ASC73129.1"/>
    <property type="molecule type" value="Genomic_DNA"/>
</dbReference>
<keyword evidence="1" id="KW-0802">TPR repeat</keyword>
<dbReference type="STRING" id="1641165.XM38_13345"/>
<dbReference type="Pfam" id="PF13414">
    <property type="entry name" value="TPR_11"/>
    <property type="match status" value="2"/>
</dbReference>
<name>A0A1Z3HS52_9CYAN</name>
<dbReference type="InterPro" id="IPR001173">
    <property type="entry name" value="Glyco_trans_2-like"/>
</dbReference>